<evidence type="ECO:0000256" key="5">
    <source>
        <dbReference type="ARBA" id="ARBA00023157"/>
    </source>
</evidence>
<keyword evidence="7" id="KW-0732">Signal</keyword>
<feature type="chain" id="PRO_5022773544" evidence="7">
    <location>
        <begin position="22"/>
        <end position="550"/>
    </location>
</feature>
<name>A0A5C3NAU1_9AGAM</name>
<dbReference type="PROSITE" id="PS00079">
    <property type="entry name" value="MULTICOPPER_OXIDASE1"/>
    <property type="match status" value="1"/>
</dbReference>
<dbReference type="FunFam" id="2.60.40.420:FF:000045">
    <property type="entry name" value="Laccase 2"/>
    <property type="match status" value="1"/>
</dbReference>
<dbReference type="Pfam" id="PF07731">
    <property type="entry name" value="Cu-oxidase_2"/>
    <property type="match status" value="1"/>
</dbReference>
<dbReference type="PANTHER" id="PTHR11709">
    <property type="entry name" value="MULTI-COPPER OXIDASE"/>
    <property type="match status" value="1"/>
</dbReference>
<evidence type="ECO:0000259" key="8">
    <source>
        <dbReference type="Pfam" id="PF00394"/>
    </source>
</evidence>
<evidence type="ECO:0000256" key="1">
    <source>
        <dbReference type="ARBA" id="ARBA00010609"/>
    </source>
</evidence>
<keyword evidence="3" id="KW-0560">Oxidoreductase</keyword>
<dbReference type="CDD" id="cd13903">
    <property type="entry name" value="CuRO_3_Tv-LCC_like"/>
    <property type="match status" value="1"/>
</dbReference>
<feature type="domain" description="Plastocyanin-like" evidence="8">
    <location>
        <begin position="165"/>
        <end position="308"/>
    </location>
</feature>
<dbReference type="STRING" id="5364.A0A5C3NAU1"/>
<dbReference type="InterPro" id="IPR001117">
    <property type="entry name" value="Cu-oxidase_2nd"/>
</dbReference>
<evidence type="ECO:0000256" key="4">
    <source>
        <dbReference type="ARBA" id="ARBA00023008"/>
    </source>
</evidence>
<organism evidence="11 12">
    <name type="scientific">Heliocybe sulcata</name>
    <dbReference type="NCBI Taxonomy" id="5364"/>
    <lineage>
        <taxon>Eukaryota</taxon>
        <taxon>Fungi</taxon>
        <taxon>Dikarya</taxon>
        <taxon>Basidiomycota</taxon>
        <taxon>Agaricomycotina</taxon>
        <taxon>Agaricomycetes</taxon>
        <taxon>Gloeophyllales</taxon>
        <taxon>Gloeophyllaceae</taxon>
        <taxon>Heliocybe</taxon>
    </lineage>
</organism>
<evidence type="ECO:0000256" key="2">
    <source>
        <dbReference type="ARBA" id="ARBA00022723"/>
    </source>
</evidence>
<dbReference type="PANTHER" id="PTHR11709:SF511">
    <property type="entry name" value="LACCASE"/>
    <property type="match status" value="1"/>
</dbReference>
<feature type="domain" description="Plastocyanin-like" evidence="10">
    <location>
        <begin position="33"/>
        <end position="153"/>
    </location>
</feature>
<comment type="similarity">
    <text evidence="1">Belongs to the multicopper oxidase family.</text>
</comment>
<evidence type="ECO:0000259" key="10">
    <source>
        <dbReference type="Pfam" id="PF07732"/>
    </source>
</evidence>
<dbReference type="AlphaFoldDB" id="A0A5C3NAU1"/>
<evidence type="ECO:0000313" key="12">
    <source>
        <dbReference type="Proteomes" id="UP000305948"/>
    </source>
</evidence>
<keyword evidence="12" id="KW-1185">Reference proteome</keyword>
<dbReference type="GO" id="GO:0005507">
    <property type="term" value="F:copper ion binding"/>
    <property type="evidence" value="ECO:0007669"/>
    <property type="project" value="InterPro"/>
</dbReference>
<dbReference type="OrthoDB" id="2121828at2759"/>
<proteinExistence type="inferred from homology"/>
<dbReference type="Gene3D" id="2.60.40.420">
    <property type="entry name" value="Cupredoxins - blue copper proteins"/>
    <property type="match status" value="3"/>
</dbReference>
<dbReference type="InterPro" id="IPR008972">
    <property type="entry name" value="Cupredoxin"/>
</dbReference>
<sequence>MSLSCAFFTFITLAFVSGALGITSVGPNTNLTISNVQLAPDGYTRSTVVAGGTFPGPIIKANKGDNFQINVEDHLTDNTMLTSTTVHWHGLFQNGANWADGTSMVTQCPINPGNSFLYNFDVPDQAGTYWYHSHDGTQYCDGLRGPIVIYDPNDPFKNMYDVDDETTVITLADWYHTPSTQAGPFPVSDSVLINGQGRSIQYPNNNLSVVNVESGKRYRFRLISMSCDPTFTFSIDGHNMTIIEVDGVNHEPLTVDSIQILAGQRYSFILEANEKADNYWIRSLPTSGATSGKNSGGYNAAILRYTGATNSEPTTQPTTSIAPLQEINLHPLDKTAVPGGACAGCGVYALNMDISFANGAQFTMNDVSYTNPPMPVLLQIMSGAKTAQELMPKGSVYTLPKNQVIELSFPMDSSTSAGAPHPIHLHGHNFWVVRSAGQTEPNYDNPVKRDVVSLGGNDPNGDNVTIRFVTDNSGPWFLHCHIDWHLQAGFAVVMAEDPDGTVAAQGNIPTAWDQLCPESINNGTAPITNNKMRRVRHAHARHLHHGSHSF</sequence>
<feature type="signal peptide" evidence="7">
    <location>
        <begin position="1"/>
        <end position="21"/>
    </location>
</feature>
<dbReference type="SUPFAM" id="SSF49503">
    <property type="entry name" value="Cupredoxins"/>
    <property type="match status" value="3"/>
</dbReference>
<dbReference type="Proteomes" id="UP000305948">
    <property type="component" value="Unassembled WGS sequence"/>
</dbReference>
<evidence type="ECO:0000256" key="3">
    <source>
        <dbReference type="ARBA" id="ARBA00023002"/>
    </source>
</evidence>
<dbReference type="InterPro" id="IPR011707">
    <property type="entry name" value="Cu-oxidase-like_N"/>
</dbReference>
<reference evidence="11 12" key="1">
    <citation type="journal article" date="2019" name="Nat. Ecol. Evol.">
        <title>Megaphylogeny resolves global patterns of mushroom evolution.</title>
        <authorList>
            <person name="Varga T."/>
            <person name="Krizsan K."/>
            <person name="Foldi C."/>
            <person name="Dima B."/>
            <person name="Sanchez-Garcia M."/>
            <person name="Sanchez-Ramirez S."/>
            <person name="Szollosi G.J."/>
            <person name="Szarkandi J.G."/>
            <person name="Papp V."/>
            <person name="Albert L."/>
            <person name="Andreopoulos W."/>
            <person name="Angelini C."/>
            <person name="Antonin V."/>
            <person name="Barry K.W."/>
            <person name="Bougher N.L."/>
            <person name="Buchanan P."/>
            <person name="Buyck B."/>
            <person name="Bense V."/>
            <person name="Catcheside P."/>
            <person name="Chovatia M."/>
            <person name="Cooper J."/>
            <person name="Damon W."/>
            <person name="Desjardin D."/>
            <person name="Finy P."/>
            <person name="Geml J."/>
            <person name="Haridas S."/>
            <person name="Hughes K."/>
            <person name="Justo A."/>
            <person name="Karasinski D."/>
            <person name="Kautmanova I."/>
            <person name="Kiss B."/>
            <person name="Kocsube S."/>
            <person name="Kotiranta H."/>
            <person name="LaButti K.M."/>
            <person name="Lechner B.E."/>
            <person name="Liimatainen K."/>
            <person name="Lipzen A."/>
            <person name="Lukacs Z."/>
            <person name="Mihaltcheva S."/>
            <person name="Morgado L.N."/>
            <person name="Niskanen T."/>
            <person name="Noordeloos M.E."/>
            <person name="Ohm R.A."/>
            <person name="Ortiz-Santana B."/>
            <person name="Ovrebo C."/>
            <person name="Racz N."/>
            <person name="Riley R."/>
            <person name="Savchenko A."/>
            <person name="Shiryaev A."/>
            <person name="Soop K."/>
            <person name="Spirin V."/>
            <person name="Szebenyi C."/>
            <person name="Tomsovsky M."/>
            <person name="Tulloss R.E."/>
            <person name="Uehling J."/>
            <person name="Grigoriev I.V."/>
            <person name="Vagvolgyi C."/>
            <person name="Papp T."/>
            <person name="Martin F.M."/>
            <person name="Miettinen O."/>
            <person name="Hibbett D.S."/>
            <person name="Nagy L.G."/>
        </authorList>
    </citation>
    <scope>NUCLEOTIDE SEQUENCE [LARGE SCALE GENOMIC DNA]</scope>
    <source>
        <strain evidence="11 12">OMC1185</strain>
    </source>
</reference>
<evidence type="ECO:0000259" key="9">
    <source>
        <dbReference type="Pfam" id="PF07731"/>
    </source>
</evidence>
<protein>
    <submittedName>
        <fullName evidence="11">Laccase</fullName>
    </submittedName>
</protein>
<dbReference type="Pfam" id="PF07732">
    <property type="entry name" value="Cu-oxidase_3"/>
    <property type="match status" value="1"/>
</dbReference>
<dbReference type="InterPro" id="IPR011706">
    <property type="entry name" value="Cu-oxidase_C"/>
</dbReference>
<keyword evidence="5" id="KW-1015">Disulfide bond</keyword>
<keyword evidence="6" id="KW-0325">Glycoprotein</keyword>
<dbReference type="GO" id="GO:0016491">
    <property type="term" value="F:oxidoreductase activity"/>
    <property type="evidence" value="ECO:0007669"/>
    <property type="project" value="UniProtKB-KW"/>
</dbReference>
<dbReference type="CDD" id="cd13856">
    <property type="entry name" value="CuRO_1_Tv-LCC_like"/>
    <property type="match status" value="1"/>
</dbReference>
<dbReference type="InterPro" id="IPR033138">
    <property type="entry name" value="Cu_oxidase_CS"/>
</dbReference>
<dbReference type="Pfam" id="PF00394">
    <property type="entry name" value="Cu-oxidase"/>
    <property type="match status" value="1"/>
</dbReference>
<feature type="domain" description="Plastocyanin-like" evidence="9">
    <location>
        <begin position="369"/>
        <end position="499"/>
    </location>
</feature>
<keyword evidence="2" id="KW-0479">Metal-binding</keyword>
<gene>
    <name evidence="11" type="ORF">OE88DRAFT_1733120</name>
</gene>
<evidence type="ECO:0000256" key="7">
    <source>
        <dbReference type="SAM" id="SignalP"/>
    </source>
</evidence>
<evidence type="ECO:0000313" key="11">
    <source>
        <dbReference type="EMBL" id="TFK54463.1"/>
    </source>
</evidence>
<dbReference type="EMBL" id="ML213506">
    <property type="protein sequence ID" value="TFK54463.1"/>
    <property type="molecule type" value="Genomic_DNA"/>
</dbReference>
<evidence type="ECO:0000256" key="6">
    <source>
        <dbReference type="ARBA" id="ARBA00023180"/>
    </source>
</evidence>
<dbReference type="InterPro" id="IPR045087">
    <property type="entry name" value="Cu-oxidase_fam"/>
</dbReference>
<keyword evidence="4" id="KW-0186">Copper</keyword>
<accession>A0A5C3NAU1</accession>